<keyword evidence="1" id="KW-0175">Coiled coil</keyword>
<feature type="compositionally biased region" description="Low complexity" evidence="2">
    <location>
        <begin position="222"/>
        <end position="238"/>
    </location>
</feature>
<feature type="compositionally biased region" description="Polar residues" evidence="2">
    <location>
        <begin position="239"/>
        <end position="252"/>
    </location>
</feature>
<feature type="coiled-coil region" evidence="1">
    <location>
        <begin position="37"/>
        <end position="64"/>
    </location>
</feature>
<protein>
    <submittedName>
        <fullName evidence="3">Uncharacterized protein</fullName>
    </submittedName>
</protein>
<reference evidence="3" key="1">
    <citation type="submission" date="2015-04" db="EMBL/GenBank/DDBJ databases">
        <title>The genome sequence of the plant pathogenic Rhizarian Plasmodiophora brassicae reveals insights in its biotrophic life cycle and the origin of chitin synthesis.</title>
        <authorList>
            <person name="Schwelm A."/>
            <person name="Fogelqvist J."/>
            <person name="Knaust A."/>
            <person name="Julke S."/>
            <person name="Lilja T."/>
            <person name="Dhandapani V."/>
            <person name="Bonilla-Rosso G."/>
            <person name="Karlsson M."/>
            <person name="Shevchenko A."/>
            <person name="Choi S.R."/>
            <person name="Kim H.G."/>
            <person name="Park J.Y."/>
            <person name="Lim Y.P."/>
            <person name="Ludwig-Muller J."/>
            <person name="Dixelius C."/>
        </authorList>
    </citation>
    <scope>NUCLEOTIDE SEQUENCE</scope>
    <source>
        <tissue evidence="3">Potato root galls</tissue>
    </source>
</reference>
<dbReference type="AlphaFoldDB" id="A0A0H5RDT2"/>
<accession>A0A0H5RDT2</accession>
<name>A0A0H5RDT2_9EUKA</name>
<evidence type="ECO:0000256" key="1">
    <source>
        <dbReference type="SAM" id="Coils"/>
    </source>
</evidence>
<feature type="region of interest" description="Disordered" evidence="2">
    <location>
        <begin position="208"/>
        <end position="252"/>
    </location>
</feature>
<feature type="non-terminal residue" evidence="3">
    <location>
        <position position="1"/>
    </location>
</feature>
<evidence type="ECO:0000313" key="3">
    <source>
        <dbReference type="EMBL" id="CRZ11921.1"/>
    </source>
</evidence>
<proteinExistence type="predicted"/>
<evidence type="ECO:0000256" key="2">
    <source>
        <dbReference type="SAM" id="MobiDB-lite"/>
    </source>
</evidence>
<organism evidence="3">
    <name type="scientific">Spongospora subterranea</name>
    <dbReference type="NCBI Taxonomy" id="70186"/>
    <lineage>
        <taxon>Eukaryota</taxon>
        <taxon>Sar</taxon>
        <taxon>Rhizaria</taxon>
        <taxon>Endomyxa</taxon>
        <taxon>Phytomyxea</taxon>
        <taxon>Plasmodiophorida</taxon>
        <taxon>Plasmodiophoridae</taxon>
        <taxon>Spongospora</taxon>
    </lineage>
</organism>
<sequence length="312" mass="35747">IISLWPVMEEGDRFRTSDLIARIGHTKDLLQPLFEDLIAALKRIDELEAENRQLRNDARDKAAVAIQRCFRRWRILHRVRDLLYEIGITKASKGLSRSSIFAVEERRALENDARLETVRCSDDEKLVVSGPRRRLLLELERRISDYVDMDMLSYDLPSPAGISYGEEDEATVLRASEGSCSPVRKALSPQRRVSMAFMPINPVVTKRYVEPQHPVDDTPYQTSTSTASSRRTMSRRQSCGSESLTSRETSPNRITQGLHITAVTPVKEDQEVLSTPKKKTWWHNSPNAFKLKRRLSDVFHRNPSRTRSACDL</sequence>
<dbReference type="EMBL" id="HACM01011479">
    <property type="protein sequence ID" value="CRZ11921.1"/>
    <property type="molecule type" value="Transcribed_RNA"/>
</dbReference>